<dbReference type="InterPro" id="IPR006680">
    <property type="entry name" value="Amidohydro-rel"/>
</dbReference>
<dbReference type="CDD" id="cd01299">
    <property type="entry name" value="Met_dep_hydrolase_A"/>
    <property type="match status" value="1"/>
</dbReference>
<dbReference type="GO" id="GO:0016810">
    <property type="term" value="F:hydrolase activity, acting on carbon-nitrogen (but not peptide) bonds"/>
    <property type="evidence" value="ECO:0007669"/>
    <property type="project" value="InterPro"/>
</dbReference>
<dbReference type="Gene3D" id="3.20.20.140">
    <property type="entry name" value="Metal-dependent hydrolases"/>
    <property type="match status" value="1"/>
</dbReference>
<dbReference type="InterPro" id="IPR057744">
    <property type="entry name" value="OTAase-like"/>
</dbReference>
<dbReference type="InterPro" id="IPR011059">
    <property type="entry name" value="Metal-dep_hydrolase_composite"/>
</dbReference>
<dbReference type="EMBL" id="HG318685">
    <property type="protein sequence ID" value="CEG05788.1"/>
    <property type="molecule type" value="Genomic_DNA"/>
</dbReference>
<dbReference type="Pfam" id="PF01979">
    <property type="entry name" value="Amidohydro_1"/>
    <property type="match status" value="1"/>
</dbReference>
<dbReference type="SUPFAM" id="SSF51556">
    <property type="entry name" value="Metallo-dependent hydrolases"/>
    <property type="match status" value="1"/>
</dbReference>
<proteinExistence type="predicted"/>
<dbReference type="EMBL" id="CBMI010001585">
    <property type="protein sequence ID" value="CEG04582.1"/>
    <property type="molecule type" value="Genomic_DNA"/>
</dbReference>
<name>A0A090MHY7_9HYPO</name>
<dbReference type="InterPro" id="IPR051781">
    <property type="entry name" value="Metallo-dep_Hydrolase"/>
</dbReference>
<protein>
    <submittedName>
        <fullName evidence="2">WGS project CBMI000000000 data, contig CS3069_c001587</fullName>
    </submittedName>
</protein>
<evidence type="ECO:0000313" key="2">
    <source>
        <dbReference type="EMBL" id="CEG04582.1"/>
    </source>
</evidence>
<dbReference type="SUPFAM" id="SSF51338">
    <property type="entry name" value="Composite domain of metallo-dependent hydrolases"/>
    <property type="match status" value="2"/>
</dbReference>
<dbReference type="Gene3D" id="2.30.40.10">
    <property type="entry name" value="Urease, subunit C, domain 1"/>
    <property type="match status" value="1"/>
</dbReference>
<dbReference type="InterPro" id="IPR032466">
    <property type="entry name" value="Metal_Hydrolase"/>
</dbReference>
<feature type="domain" description="Amidohydrolase-related" evidence="1">
    <location>
        <begin position="72"/>
        <end position="413"/>
    </location>
</feature>
<accession>A0A090MHY7</accession>
<dbReference type="PANTHER" id="PTHR43135:SF3">
    <property type="entry name" value="ALPHA-D-RIBOSE 1-METHYLPHOSPHONATE 5-TRIPHOSPHATE DIPHOSPHATASE"/>
    <property type="match status" value="1"/>
</dbReference>
<reference evidence="2" key="1">
    <citation type="submission" date="2013-05" db="EMBL/GenBank/DDBJ databases">
        <title>Draft genome sequences of six wheat associated Fusarium spp. isolates.</title>
        <authorList>
            <person name="Moolhuijzen P.M."/>
            <person name="Manners J.M."/>
            <person name="Wilcox S."/>
            <person name="Bellgard M.I."/>
            <person name="Gardiner D.M."/>
        </authorList>
    </citation>
    <scope>NUCLEOTIDE SEQUENCE</scope>
    <source>
        <strain evidence="2">CS3069</strain>
    </source>
</reference>
<organism evidence="2">
    <name type="scientific">Fusarium clavum</name>
    <dbReference type="NCBI Taxonomy" id="2594811"/>
    <lineage>
        <taxon>Eukaryota</taxon>
        <taxon>Fungi</taxon>
        <taxon>Dikarya</taxon>
        <taxon>Ascomycota</taxon>
        <taxon>Pezizomycotina</taxon>
        <taxon>Sordariomycetes</taxon>
        <taxon>Hypocreomycetidae</taxon>
        <taxon>Hypocreales</taxon>
        <taxon>Nectriaceae</taxon>
        <taxon>Fusarium</taxon>
        <taxon>Fusarium incarnatum-equiseti species complex</taxon>
    </lineage>
</organism>
<sequence>MKQRPWEYASDHNEVTYENASLIDPSSGSVLRKTTFTVRQGKIVDVWTADDNDSNNSQHTKSQKVVNLENRFVCPGLIDCHVHLTATPGDAVLKDMYAAETSTLAFRSAFLAREMLLRGFTTVRDTGGADAGLRDSIEEGLIKGPRVFIAGKALSQTGGHGDFRARHVSTQHPCCGDIPGLSRVCDGVPQCLEAVRDEIRKGADFIKIMCGGGVATVTDPLSMLQFTPEEIRAITTTAAYSGKYVTAHAYTSQAIRHAVDNGVQGIEHGNFVDPETAAYLKEKNVVVTPTLVVYQAYELANKPPFDNFLPESSKAKNRQVLASGLESLKILDEAGVTMCYGSDLLSVLHPLQSSEFSIRSRVLSASSILKSATVNAAEYLGMQGKLGTIAPGAFADFVVLNENPLEDITVLDRVKESFLAIVKDGRVVASKVGNLVQDGSYHSFILM</sequence>
<gene>
    <name evidence="2" type="ORF">BN850_0063600</name>
</gene>
<evidence type="ECO:0000259" key="1">
    <source>
        <dbReference type="Pfam" id="PF01979"/>
    </source>
</evidence>
<dbReference type="PANTHER" id="PTHR43135">
    <property type="entry name" value="ALPHA-D-RIBOSE 1-METHYLPHOSPHONATE 5-TRIPHOSPHATE DIPHOSPHATASE"/>
    <property type="match status" value="1"/>
</dbReference>
<dbReference type="AlphaFoldDB" id="A0A090MHY7"/>